<dbReference type="PANTHER" id="PTHR22916">
    <property type="entry name" value="GLYCOSYLTRANSFERASE"/>
    <property type="match status" value="1"/>
</dbReference>
<proteinExistence type="predicted"/>
<dbReference type="PANTHER" id="PTHR22916:SF3">
    <property type="entry name" value="UDP-GLCNAC:BETAGAL BETA-1,3-N-ACETYLGLUCOSAMINYLTRANSFERASE-LIKE PROTEIN 1"/>
    <property type="match status" value="1"/>
</dbReference>
<dbReference type="CDD" id="cd00761">
    <property type="entry name" value="Glyco_tranf_GTA_type"/>
    <property type="match status" value="1"/>
</dbReference>
<keyword evidence="3" id="KW-1185">Reference proteome</keyword>
<protein>
    <submittedName>
        <fullName evidence="2">Glycosyltransferase</fullName>
        <ecNumber evidence="2">2.4.-.-</ecNumber>
    </submittedName>
</protein>
<dbReference type="Gene3D" id="3.90.550.10">
    <property type="entry name" value="Spore Coat Polysaccharide Biosynthesis Protein SpsA, Chain A"/>
    <property type="match status" value="1"/>
</dbReference>
<dbReference type="EC" id="2.4.-.-" evidence="2"/>
<keyword evidence="2" id="KW-0328">Glycosyltransferase</keyword>
<evidence type="ECO:0000313" key="3">
    <source>
        <dbReference type="Proteomes" id="UP001559623"/>
    </source>
</evidence>
<sequence length="413" mass="48559">MPFFSVIIPTKARPAMVDIALHSLHHQTFSDFEVIVTDDYDEEALSCKPIVEKYQDERFIYVHPPDEPVLGMCGNWEYGLQFAKGRYIGFMQDKMYMYTESLQCLYTCIVQEKFPDMMNWGWDFYDLNAKDNNSFEGVLYRQDWSNSWERRDPEGEIQKKLEFSQGNYQFPGGIPGSGSLLGGIIKEELLQRVKHQYGSVFNFFNPDYGPPLLLLSEVESLIFHHNHLFVAIPLQSSEGFRHSTSYEAACQFQELSPCGVDRLQYAAVPYLRITNTNMISADYNYTMFLLGREDRCQEENVLCGILQDAACVRYEQQEYYEQENAVLKKFCQDRGIPFVSLPLYSEEIHSQCSTESSLKEYLKKFFFKYIPRRFQPRLRNCFTSHDRWLYCHSPKESIVRDKEGRYVSRWLAW</sequence>
<dbReference type="Pfam" id="PF00535">
    <property type="entry name" value="Glycos_transf_2"/>
    <property type="match status" value="1"/>
</dbReference>
<dbReference type="EMBL" id="JARVLH010000003">
    <property type="protein sequence ID" value="MEX5285202.1"/>
    <property type="molecule type" value="Genomic_DNA"/>
</dbReference>
<keyword evidence="2" id="KW-0808">Transferase</keyword>
<name>A0ABV3X4U1_9FIRM</name>
<dbReference type="InterPro" id="IPR029044">
    <property type="entry name" value="Nucleotide-diphossugar_trans"/>
</dbReference>
<organism evidence="2 3">
    <name type="scientific">Selenomonas sputigena</name>
    <dbReference type="NCBI Taxonomy" id="69823"/>
    <lineage>
        <taxon>Bacteria</taxon>
        <taxon>Bacillati</taxon>
        <taxon>Bacillota</taxon>
        <taxon>Negativicutes</taxon>
        <taxon>Selenomonadales</taxon>
        <taxon>Selenomonadaceae</taxon>
        <taxon>Selenomonas</taxon>
    </lineage>
</organism>
<dbReference type="GO" id="GO:0016757">
    <property type="term" value="F:glycosyltransferase activity"/>
    <property type="evidence" value="ECO:0007669"/>
    <property type="project" value="UniProtKB-KW"/>
</dbReference>
<dbReference type="SUPFAM" id="SSF53448">
    <property type="entry name" value="Nucleotide-diphospho-sugar transferases"/>
    <property type="match status" value="1"/>
</dbReference>
<evidence type="ECO:0000259" key="1">
    <source>
        <dbReference type="Pfam" id="PF00535"/>
    </source>
</evidence>
<comment type="caution">
    <text evidence="2">The sequence shown here is derived from an EMBL/GenBank/DDBJ whole genome shotgun (WGS) entry which is preliminary data.</text>
</comment>
<dbReference type="Proteomes" id="UP001559623">
    <property type="component" value="Unassembled WGS sequence"/>
</dbReference>
<gene>
    <name evidence="2" type="ORF">QCO44_06055</name>
</gene>
<dbReference type="InterPro" id="IPR001173">
    <property type="entry name" value="Glyco_trans_2-like"/>
</dbReference>
<reference evidence="2 3" key="1">
    <citation type="submission" date="2023-04" db="EMBL/GenBank/DDBJ databases">
        <title>Genome Sequence of Selenomonas sputigena ATCC 33150.</title>
        <authorList>
            <person name="Miller D.P."/>
            <person name="Anvari S."/>
            <person name="Polson S.W."/>
            <person name="Macdonald M."/>
            <person name="Mcdowell J.V."/>
        </authorList>
    </citation>
    <scope>NUCLEOTIDE SEQUENCE [LARGE SCALE GENOMIC DNA]</scope>
    <source>
        <strain evidence="2 3">ATCC 33150</strain>
    </source>
</reference>
<feature type="domain" description="Glycosyltransferase 2-like" evidence="1">
    <location>
        <begin position="5"/>
        <end position="93"/>
    </location>
</feature>
<accession>A0ABV3X4U1</accession>
<evidence type="ECO:0000313" key="2">
    <source>
        <dbReference type="EMBL" id="MEX5285202.1"/>
    </source>
</evidence>